<organism evidence="1 2">
    <name type="scientific">Diphasiastrum complanatum</name>
    <name type="common">Issler's clubmoss</name>
    <name type="synonym">Lycopodium complanatum</name>
    <dbReference type="NCBI Taxonomy" id="34168"/>
    <lineage>
        <taxon>Eukaryota</taxon>
        <taxon>Viridiplantae</taxon>
        <taxon>Streptophyta</taxon>
        <taxon>Embryophyta</taxon>
        <taxon>Tracheophyta</taxon>
        <taxon>Lycopodiopsida</taxon>
        <taxon>Lycopodiales</taxon>
        <taxon>Lycopodiaceae</taxon>
        <taxon>Lycopodioideae</taxon>
        <taxon>Diphasiastrum</taxon>
    </lineage>
</organism>
<comment type="caution">
    <text evidence="1">The sequence shown here is derived from an EMBL/GenBank/DDBJ whole genome shotgun (WGS) entry which is preliminary data.</text>
</comment>
<dbReference type="Proteomes" id="UP001162992">
    <property type="component" value="Chromosome 3"/>
</dbReference>
<evidence type="ECO:0000313" key="1">
    <source>
        <dbReference type="EMBL" id="KAJ7561811.1"/>
    </source>
</evidence>
<accession>A0ACC2E5J3</accession>
<evidence type="ECO:0000313" key="2">
    <source>
        <dbReference type="Proteomes" id="UP001162992"/>
    </source>
</evidence>
<dbReference type="EMBL" id="CM055094">
    <property type="protein sequence ID" value="KAJ7561811.1"/>
    <property type="molecule type" value="Genomic_DNA"/>
</dbReference>
<proteinExistence type="predicted"/>
<sequence>MDRGENRHQERRNRHKPSTIHSLAQAGDLTGLRSILLENPALINARNPIMAQTPLHVAASGNQANAVALLLEWNGLEKVDIEATNMYGETALHLAAKNGCTSALKLLLGKNASIEAKAHNGMTPLHLAVWSAVRTEACDTVEALLDHNADVNAEDNEGMTPLSHIPKISSHEKLQTLLKDRLELQLRQKAQKICQLSEQRMTDLEAELNKLMGLKELKLQLWKWAKGMILDEKRKSLGLKVPRRRLPHMAFLGSPGTGKTMVARLLAKLLCKVGVLSSEKVVEVQRTDLVGEFVGHTGPKTRRKIEEAVGGILFIDEAYRLVPAQKADDKDYGLEALEEIMSVMDSGKLLCIFAGYAEPMQRVFKSNEGFCRRVTRYFYFQDFSTLEIAQMIHLKMEEQTDDSLLCGLKLDRSCSVEAIAGLLEQKTSKKQRSQLNGGLVWPLLLGAKDSLDFRLDLNCCDCEALVTISLPDIEVALDTIPGELSKFPSY</sequence>
<gene>
    <name evidence="1" type="ORF">O6H91_03G042300</name>
</gene>
<reference evidence="2" key="1">
    <citation type="journal article" date="2024" name="Proc. Natl. Acad. Sci. U.S.A.">
        <title>Extraordinary preservation of gene collinearity over three hundred million years revealed in homosporous lycophytes.</title>
        <authorList>
            <person name="Li C."/>
            <person name="Wickell D."/>
            <person name="Kuo L.Y."/>
            <person name="Chen X."/>
            <person name="Nie B."/>
            <person name="Liao X."/>
            <person name="Peng D."/>
            <person name="Ji J."/>
            <person name="Jenkins J."/>
            <person name="Williams M."/>
            <person name="Shu S."/>
            <person name="Plott C."/>
            <person name="Barry K."/>
            <person name="Rajasekar S."/>
            <person name="Grimwood J."/>
            <person name="Han X."/>
            <person name="Sun S."/>
            <person name="Hou Z."/>
            <person name="He W."/>
            <person name="Dai G."/>
            <person name="Sun C."/>
            <person name="Schmutz J."/>
            <person name="Leebens-Mack J.H."/>
            <person name="Li F.W."/>
            <person name="Wang L."/>
        </authorList>
    </citation>
    <scope>NUCLEOTIDE SEQUENCE [LARGE SCALE GENOMIC DNA]</scope>
    <source>
        <strain evidence="2">cv. PW_Plant_1</strain>
    </source>
</reference>
<protein>
    <submittedName>
        <fullName evidence="1">Uncharacterized protein</fullName>
    </submittedName>
</protein>
<name>A0ACC2E5J3_DIPCM</name>
<keyword evidence="2" id="KW-1185">Reference proteome</keyword>